<dbReference type="STRING" id="6265.A0A0B2UV61"/>
<dbReference type="OrthoDB" id="10252707at2759"/>
<protein>
    <submittedName>
        <fullName evidence="3">Nuclear cap-binding protein subunit 1-B</fullName>
    </submittedName>
</protein>
<comment type="caution">
    <text evidence="3">The sequence shown here is derived from an EMBL/GenBank/DDBJ whole genome shotgun (WGS) entry which is preliminary data.</text>
</comment>
<keyword evidence="4" id="KW-1185">Reference proteome</keyword>
<evidence type="ECO:0000313" key="3">
    <source>
        <dbReference type="EMBL" id="KHN72982.1"/>
    </source>
</evidence>
<evidence type="ECO:0000256" key="1">
    <source>
        <dbReference type="SAM" id="MobiDB-lite"/>
    </source>
</evidence>
<feature type="compositionally biased region" description="Basic and acidic residues" evidence="1">
    <location>
        <begin position="70"/>
        <end position="81"/>
    </location>
</feature>
<accession>A0A0B2UV61</accession>
<sequence>QSLFIKMMFVIVSKMMKITLIAPCVVVDWIFSDEMRLEFERMWTLELLNSAVDCITSHLRYTQKKLENLHRETTDTKDSNKKHSSSSSASESDSDNDNESVLTDQQMAALQSEIENLRELLKNLLLNILHKFMMKLTEHIVLCDSKDVDVNTSWYVYVNGRFNDFFMENWEELFEFCDALEEELFDPQIIDVQIINTYKKFISLRS</sequence>
<dbReference type="Pfam" id="PF09090">
    <property type="entry name" value="MIF4G_like_2"/>
    <property type="match status" value="1"/>
</dbReference>
<gene>
    <name evidence="3" type="primary">ncbp1-b</name>
    <name evidence="3" type="ORF">Tcan_10597</name>
</gene>
<dbReference type="AlphaFoldDB" id="A0A0B2UV61"/>
<dbReference type="GO" id="GO:0006406">
    <property type="term" value="P:mRNA export from nucleus"/>
    <property type="evidence" value="ECO:0007669"/>
    <property type="project" value="InterPro"/>
</dbReference>
<dbReference type="InterPro" id="IPR015174">
    <property type="entry name" value="MIF4G-like_typ-2"/>
</dbReference>
<dbReference type="InterPro" id="IPR027159">
    <property type="entry name" value="CBP80"/>
</dbReference>
<dbReference type="GO" id="GO:0000184">
    <property type="term" value="P:nuclear-transcribed mRNA catabolic process, nonsense-mediated decay"/>
    <property type="evidence" value="ECO:0007669"/>
    <property type="project" value="TreeGrafter"/>
</dbReference>
<feature type="domain" description="MIF4G-like type 2" evidence="2">
    <location>
        <begin position="6"/>
        <end position="171"/>
    </location>
</feature>
<feature type="non-terminal residue" evidence="3">
    <location>
        <position position="1"/>
    </location>
</feature>
<feature type="region of interest" description="Disordered" evidence="1">
    <location>
        <begin position="70"/>
        <end position="100"/>
    </location>
</feature>
<dbReference type="GO" id="GO:0000339">
    <property type="term" value="F:RNA cap binding"/>
    <property type="evidence" value="ECO:0007669"/>
    <property type="project" value="InterPro"/>
</dbReference>
<evidence type="ECO:0000259" key="2">
    <source>
        <dbReference type="Pfam" id="PF09090"/>
    </source>
</evidence>
<dbReference type="OMA" id="MENWEEL"/>
<dbReference type="EMBL" id="JPKZ01003183">
    <property type="protein sequence ID" value="KHN72982.1"/>
    <property type="molecule type" value="Genomic_DNA"/>
</dbReference>
<dbReference type="PANTHER" id="PTHR12412:SF2">
    <property type="entry name" value="NUCLEAR CAP-BINDING PROTEIN SUBUNIT 1"/>
    <property type="match status" value="1"/>
</dbReference>
<dbReference type="Gene3D" id="1.25.40.180">
    <property type="match status" value="1"/>
</dbReference>
<dbReference type="GO" id="GO:0005846">
    <property type="term" value="C:nuclear cap binding complex"/>
    <property type="evidence" value="ECO:0007669"/>
    <property type="project" value="InterPro"/>
</dbReference>
<organism evidence="3 4">
    <name type="scientific">Toxocara canis</name>
    <name type="common">Canine roundworm</name>
    <dbReference type="NCBI Taxonomy" id="6265"/>
    <lineage>
        <taxon>Eukaryota</taxon>
        <taxon>Metazoa</taxon>
        <taxon>Ecdysozoa</taxon>
        <taxon>Nematoda</taxon>
        <taxon>Chromadorea</taxon>
        <taxon>Rhabditida</taxon>
        <taxon>Spirurina</taxon>
        <taxon>Ascaridomorpha</taxon>
        <taxon>Ascaridoidea</taxon>
        <taxon>Toxocaridae</taxon>
        <taxon>Toxocara</taxon>
    </lineage>
</organism>
<proteinExistence type="predicted"/>
<dbReference type="Proteomes" id="UP000031036">
    <property type="component" value="Unassembled WGS sequence"/>
</dbReference>
<reference evidence="3 4" key="1">
    <citation type="submission" date="2014-11" db="EMBL/GenBank/DDBJ databases">
        <title>Genetic blueprint of the zoonotic pathogen Toxocara canis.</title>
        <authorList>
            <person name="Zhu X.-Q."/>
            <person name="Korhonen P.K."/>
            <person name="Cai H."/>
            <person name="Young N.D."/>
            <person name="Nejsum P."/>
            <person name="von Samson-Himmelstjerna G."/>
            <person name="Boag P.R."/>
            <person name="Tan P."/>
            <person name="Li Q."/>
            <person name="Min J."/>
            <person name="Yang Y."/>
            <person name="Wang X."/>
            <person name="Fang X."/>
            <person name="Hall R.S."/>
            <person name="Hofmann A."/>
            <person name="Sternberg P.W."/>
            <person name="Jex A.R."/>
            <person name="Gasser R.B."/>
        </authorList>
    </citation>
    <scope>NUCLEOTIDE SEQUENCE [LARGE SCALE GENOMIC DNA]</scope>
    <source>
        <strain evidence="3">PN_DK_2014</strain>
    </source>
</reference>
<dbReference type="InterPro" id="IPR016024">
    <property type="entry name" value="ARM-type_fold"/>
</dbReference>
<dbReference type="GO" id="GO:0003729">
    <property type="term" value="F:mRNA binding"/>
    <property type="evidence" value="ECO:0007669"/>
    <property type="project" value="TreeGrafter"/>
</dbReference>
<dbReference type="GO" id="GO:0005634">
    <property type="term" value="C:nucleus"/>
    <property type="evidence" value="ECO:0007669"/>
    <property type="project" value="TreeGrafter"/>
</dbReference>
<name>A0A0B2UV61_TOXCA</name>
<dbReference type="SUPFAM" id="SSF48371">
    <property type="entry name" value="ARM repeat"/>
    <property type="match status" value="1"/>
</dbReference>
<dbReference type="PANTHER" id="PTHR12412">
    <property type="entry name" value="CAP BINDING PROTEIN"/>
    <property type="match status" value="1"/>
</dbReference>
<evidence type="ECO:0000313" key="4">
    <source>
        <dbReference type="Proteomes" id="UP000031036"/>
    </source>
</evidence>